<reference evidence="1 2" key="1">
    <citation type="journal article" date="2021" name="Hortic Res">
        <title>High-quality reference genome and annotation aids understanding of berry development for evergreen blueberry (Vaccinium darrowii).</title>
        <authorList>
            <person name="Yu J."/>
            <person name="Hulse-Kemp A.M."/>
            <person name="Babiker E."/>
            <person name="Staton M."/>
        </authorList>
    </citation>
    <scope>NUCLEOTIDE SEQUENCE [LARGE SCALE GENOMIC DNA]</scope>
    <source>
        <strain evidence="2">cv. NJ 8807/NJ 8810</strain>
        <tissue evidence="1">Young leaf</tissue>
    </source>
</reference>
<gene>
    <name evidence="1" type="ORF">Vadar_025345</name>
</gene>
<evidence type="ECO:0000313" key="1">
    <source>
        <dbReference type="EMBL" id="KAH7861376.1"/>
    </source>
</evidence>
<evidence type="ECO:0000313" key="2">
    <source>
        <dbReference type="Proteomes" id="UP000828048"/>
    </source>
</evidence>
<organism evidence="1 2">
    <name type="scientific">Vaccinium darrowii</name>
    <dbReference type="NCBI Taxonomy" id="229202"/>
    <lineage>
        <taxon>Eukaryota</taxon>
        <taxon>Viridiplantae</taxon>
        <taxon>Streptophyta</taxon>
        <taxon>Embryophyta</taxon>
        <taxon>Tracheophyta</taxon>
        <taxon>Spermatophyta</taxon>
        <taxon>Magnoliopsida</taxon>
        <taxon>eudicotyledons</taxon>
        <taxon>Gunneridae</taxon>
        <taxon>Pentapetalae</taxon>
        <taxon>asterids</taxon>
        <taxon>Ericales</taxon>
        <taxon>Ericaceae</taxon>
        <taxon>Vaccinioideae</taxon>
        <taxon>Vaccinieae</taxon>
        <taxon>Vaccinium</taxon>
    </lineage>
</organism>
<sequence length="540" mass="60901">MLDLDSTATSLSLLSLSFLISLLLLLYFASGSTNKSSNPCPQSYPLLGNLIAFLINRHRFHDWVTHLLSSSSSSIQVNGVLNLSHGVCTADPAVVDHLLRSNFSNYVKGSRFSSVLHQLLGHGIFNVDGDLWTAQRKIASHEFNTNSLKQFVSHTVQSHLSHRLIPLLSDSCEAEEIVDLQEVFRRFAFDNVCNVAFGVDPGWLDTNMKKTANNSVNASFVEAFDYAVELTSDRFMSPVHAMWKIKRFLNIGSERKFSEAIAVINDFALNIIKSKESEYHQIKDDKNKEHNQDLLSRFMFSTSSFGFHDQDERRKFLRDIVISFILAGKDSTSTALSWFFWLMAGHPRCERLIYGELAAAVVASPADSPTNFSYDELKKLNYLHASLSESLRLFPPVPINSRLALAEDILPDGTYVGKGWSADYSAYAMGRMEKLWGPDCKEFKPERWLNDDGVFQPSDQYRFPVFHCGPRMCLGKEMAYVQMKSIAAAVMYEFEIEAIDGGGDAKKMLHPPYTLSLLLKMKGGLPVRTKRRRPQPDNHP</sequence>
<name>A0ACB7Z7I5_9ERIC</name>
<keyword evidence="2" id="KW-1185">Reference proteome</keyword>
<accession>A0ACB7Z7I5</accession>
<dbReference type="EMBL" id="CM037154">
    <property type="protein sequence ID" value="KAH7861376.1"/>
    <property type="molecule type" value="Genomic_DNA"/>
</dbReference>
<protein>
    <submittedName>
        <fullName evidence="1">Uncharacterized protein</fullName>
    </submittedName>
</protein>
<comment type="caution">
    <text evidence="1">The sequence shown here is derived from an EMBL/GenBank/DDBJ whole genome shotgun (WGS) entry which is preliminary data.</text>
</comment>
<proteinExistence type="predicted"/>
<dbReference type="Proteomes" id="UP000828048">
    <property type="component" value="Chromosome 4"/>
</dbReference>